<dbReference type="Pfam" id="PF00149">
    <property type="entry name" value="Metallophos"/>
    <property type="match status" value="1"/>
</dbReference>
<organism evidence="2 3">
    <name type="scientific">Zymomonas mobilis subsp. mobilis (strain ATCC 10988 / DSM 424 / LMG 404 / NCIMB 8938 / NRRL B-806 / ZM1)</name>
    <dbReference type="NCBI Taxonomy" id="555217"/>
    <lineage>
        <taxon>Bacteria</taxon>
        <taxon>Pseudomonadati</taxon>
        <taxon>Pseudomonadota</taxon>
        <taxon>Alphaproteobacteria</taxon>
        <taxon>Sphingomonadales</taxon>
        <taxon>Zymomonadaceae</taxon>
        <taxon>Zymomonas</taxon>
    </lineage>
</organism>
<accession>A0A0H3FZF2</accession>
<proteinExistence type="predicted"/>
<dbReference type="eggNOG" id="COG0639">
    <property type="taxonomic scope" value="Bacteria"/>
</dbReference>
<dbReference type="SUPFAM" id="SSF56300">
    <property type="entry name" value="Metallo-dependent phosphatases"/>
    <property type="match status" value="1"/>
</dbReference>
<dbReference type="Gene3D" id="3.60.21.10">
    <property type="match status" value="1"/>
</dbReference>
<dbReference type="HOGENOM" id="CLU_023125_4_1_5"/>
<dbReference type="EMBL" id="CP002850">
    <property type="protein sequence ID" value="AEH63220.1"/>
    <property type="molecule type" value="Genomic_DNA"/>
</dbReference>
<dbReference type="AlphaFoldDB" id="A0A0H3FZF2"/>
<dbReference type="PANTHER" id="PTHR42850:SF4">
    <property type="entry name" value="ZINC-DEPENDENT ENDOPOLYPHOSPHATASE"/>
    <property type="match status" value="1"/>
</dbReference>
<dbReference type="InterPro" id="IPR050126">
    <property type="entry name" value="Ap4A_hydrolase"/>
</dbReference>
<evidence type="ECO:0000313" key="3">
    <source>
        <dbReference type="Proteomes" id="UP000001494"/>
    </source>
</evidence>
<feature type="domain" description="Calcineurin-like phosphoesterase" evidence="1">
    <location>
        <begin position="28"/>
        <end position="239"/>
    </location>
</feature>
<dbReference type="Proteomes" id="UP000001494">
    <property type="component" value="Chromosome"/>
</dbReference>
<dbReference type="OrthoDB" id="9807890at2"/>
<dbReference type="InterPro" id="IPR004843">
    <property type="entry name" value="Calcineurin-like_PHP"/>
</dbReference>
<dbReference type="RefSeq" id="WP_014501045.1">
    <property type="nucleotide sequence ID" value="NC_017262.1"/>
</dbReference>
<dbReference type="PANTHER" id="PTHR42850">
    <property type="entry name" value="METALLOPHOSPHOESTERASE"/>
    <property type="match status" value="1"/>
</dbReference>
<evidence type="ECO:0000313" key="2">
    <source>
        <dbReference type="EMBL" id="AEH63220.1"/>
    </source>
</evidence>
<sequence>MPKRGQDNIDIMGEMIAGGHAPSLPAGMRLYAIGDIHGRKDRFDILLRQIIEDNSLRGLAGREGTHIVLLGDYIDRGMDSKGMIDFFLHPEPSGFHWHFVGGNHETAMIEIFSAAPRKVSPEKLADWLSRYGGRETMISYGIPADEIDNAAVQLKSKHVTLEFADKLLMSWRAKIPPAHFEFLFALPDSLQFGDYFFAHAGIKPGIAVEKQKSDDLRRIRGEFLKDERDHGVVVVHGHSMRSEPEIRPNRIGIDTGAYTSSGRLTAVGLEGRSRWLLASGQAGVIGANSLKEGRLPFILKAF</sequence>
<protein>
    <submittedName>
        <fullName evidence="2">Bis(5'nucleosyl)-tetraphosphatase, ApaH</fullName>
    </submittedName>
</protein>
<dbReference type="GO" id="GO:0005737">
    <property type="term" value="C:cytoplasm"/>
    <property type="evidence" value="ECO:0007669"/>
    <property type="project" value="TreeGrafter"/>
</dbReference>
<name>A0A0H3FZF2_ZYMMA</name>
<dbReference type="GO" id="GO:0016791">
    <property type="term" value="F:phosphatase activity"/>
    <property type="evidence" value="ECO:0007669"/>
    <property type="project" value="TreeGrafter"/>
</dbReference>
<evidence type="ECO:0000259" key="1">
    <source>
        <dbReference type="Pfam" id="PF00149"/>
    </source>
</evidence>
<reference evidence="2 3" key="1">
    <citation type="journal article" date="2011" name="J. Bacteriol.">
        <title>Genome sequence of the ethanol-producing Zymomonas mobilis subsp. mobilis lectotype strain ATCC 10988.</title>
        <authorList>
            <person name="Pappas K.M."/>
            <person name="Kouvelis V.N."/>
            <person name="Saunders E."/>
            <person name="Brettin T.S."/>
            <person name="Bruce D."/>
            <person name="Detter C."/>
            <person name="Balakireva M."/>
            <person name="Han C.S."/>
            <person name="Savvakis G."/>
            <person name="Kyrpides N.C."/>
            <person name="Typas M.A."/>
        </authorList>
    </citation>
    <scope>NUCLEOTIDE SEQUENCE [LARGE SCALE GENOMIC DNA]</scope>
    <source>
        <strain evidence="3">ATCC 10988 / DSM 424 / CCUG 17860 / LMG 404 / NCIMB 8938 / NRRL B-806 / ZM1</strain>
    </source>
</reference>
<dbReference type="KEGG" id="zmm:Zmob_1400"/>
<dbReference type="GO" id="GO:0008803">
    <property type="term" value="F:bis(5'-nucleosyl)-tetraphosphatase (symmetrical) activity"/>
    <property type="evidence" value="ECO:0007669"/>
    <property type="project" value="TreeGrafter"/>
</dbReference>
<dbReference type="GO" id="GO:0110154">
    <property type="term" value="P:RNA decapping"/>
    <property type="evidence" value="ECO:0007669"/>
    <property type="project" value="TreeGrafter"/>
</dbReference>
<gene>
    <name evidence="2" type="ordered locus">Zmob_1400</name>
</gene>
<dbReference type="InterPro" id="IPR029052">
    <property type="entry name" value="Metallo-depent_PP-like"/>
</dbReference>